<dbReference type="PANTHER" id="PTHR34715">
    <property type="entry name" value="KINASE, PUTATIVE-RELATED"/>
    <property type="match status" value="1"/>
</dbReference>
<sequence>SHGHRHRHAPQQQPTIQNPAQQPTVQNPAQQPTVQNPAQQPAQTEQGHKRSREQGNQEFL</sequence>
<dbReference type="Pfam" id="PF13388">
    <property type="entry name" value="DUF4106"/>
    <property type="match status" value="1"/>
</dbReference>
<dbReference type="EMBL" id="DS151605">
    <property type="protein sequence ID" value="EAX64448.1"/>
    <property type="molecule type" value="Genomic_DNA"/>
</dbReference>
<gene>
    <name evidence="2" type="ORF">TVAG_602420</name>
</gene>
<feature type="non-terminal residue" evidence="2">
    <location>
        <position position="1"/>
    </location>
</feature>
<dbReference type="InterPro" id="IPR025179">
    <property type="entry name" value="DUF4106"/>
</dbReference>
<dbReference type="AlphaFoldDB" id="A2I1L9"/>
<dbReference type="Proteomes" id="UP000001542">
    <property type="component" value="Unassembled WGS sequence"/>
</dbReference>
<dbReference type="InParanoid" id="A2I1L9"/>
<feature type="non-terminal residue" evidence="2">
    <location>
        <position position="60"/>
    </location>
</feature>
<feature type="compositionally biased region" description="Basic and acidic residues" evidence="1">
    <location>
        <begin position="46"/>
        <end position="60"/>
    </location>
</feature>
<dbReference type="VEuPathDB" id="TrichDB:TVAG_602420"/>
<organism evidence="2 3">
    <name type="scientific">Trichomonas vaginalis (strain ATCC PRA-98 / G3)</name>
    <dbReference type="NCBI Taxonomy" id="412133"/>
    <lineage>
        <taxon>Eukaryota</taxon>
        <taxon>Metamonada</taxon>
        <taxon>Parabasalia</taxon>
        <taxon>Trichomonadida</taxon>
        <taxon>Trichomonadidae</taxon>
        <taxon>Trichomonas</taxon>
    </lineage>
</organism>
<evidence type="ECO:0000313" key="2">
    <source>
        <dbReference type="EMBL" id="EAX64448.1"/>
    </source>
</evidence>
<feature type="compositionally biased region" description="Low complexity" evidence="1">
    <location>
        <begin position="10"/>
        <end position="24"/>
    </location>
</feature>
<proteinExistence type="predicted"/>
<keyword evidence="3" id="KW-1185">Reference proteome</keyword>
<evidence type="ECO:0000313" key="3">
    <source>
        <dbReference type="Proteomes" id="UP000001542"/>
    </source>
</evidence>
<dbReference type="VEuPathDB" id="TrichDB:TVAGG3_0462930"/>
<reference evidence="2" key="2">
    <citation type="journal article" date="2007" name="Science">
        <title>Draft genome sequence of the sexually transmitted pathogen Trichomonas vaginalis.</title>
        <authorList>
            <person name="Carlton J.M."/>
            <person name="Hirt R.P."/>
            <person name="Silva J.C."/>
            <person name="Delcher A.L."/>
            <person name="Schatz M."/>
            <person name="Zhao Q."/>
            <person name="Wortman J.R."/>
            <person name="Bidwell S.L."/>
            <person name="Alsmark U.C.M."/>
            <person name="Besteiro S."/>
            <person name="Sicheritz-Ponten T."/>
            <person name="Noel C.J."/>
            <person name="Dacks J.B."/>
            <person name="Foster P.G."/>
            <person name="Simillion C."/>
            <person name="Van de Peer Y."/>
            <person name="Miranda-Saavedra D."/>
            <person name="Barton G.J."/>
            <person name="Westrop G.D."/>
            <person name="Mueller S."/>
            <person name="Dessi D."/>
            <person name="Fiori P.L."/>
            <person name="Ren Q."/>
            <person name="Paulsen I."/>
            <person name="Zhang H."/>
            <person name="Bastida-Corcuera F.D."/>
            <person name="Simoes-Barbosa A."/>
            <person name="Brown M.T."/>
            <person name="Hayes R.D."/>
            <person name="Mukherjee M."/>
            <person name="Okumura C.Y."/>
            <person name="Schneider R."/>
            <person name="Smith A.J."/>
            <person name="Vanacova S."/>
            <person name="Villalvazo M."/>
            <person name="Haas B.J."/>
            <person name="Pertea M."/>
            <person name="Feldblyum T.V."/>
            <person name="Utterback T.R."/>
            <person name="Shu C.L."/>
            <person name="Osoegawa K."/>
            <person name="de Jong P.J."/>
            <person name="Hrdy I."/>
            <person name="Horvathova L."/>
            <person name="Zubacova Z."/>
            <person name="Dolezal P."/>
            <person name="Malik S.B."/>
            <person name="Logsdon J.M. Jr."/>
            <person name="Henze K."/>
            <person name="Gupta A."/>
            <person name="Wang C.C."/>
            <person name="Dunne R.L."/>
            <person name="Upcroft J.A."/>
            <person name="Upcroft P."/>
            <person name="White O."/>
            <person name="Salzberg S.L."/>
            <person name="Tang P."/>
            <person name="Chiu C.-H."/>
            <person name="Lee Y.-S."/>
            <person name="Embley T.M."/>
            <person name="Coombs G.H."/>
            <person name="Mottram J.C."/>
            <person name="Tachezy J."/>
            <person name="Fraser-Liggett C.M."/>
            <person name="Johnson P.J."/>
        </authorList>
    </citation>
    <scope>NUCLEOTIDE SEQUENCE [LARGE SCALE GENOMIC DNA]</scope>
    <source>
        <strain evidence="2">G3</strain>
    </source>
</reference>
<reference evidence="2" key="1">
    <citation type="submission" date="2006-10" db="EMBL/GenBank/DDBJ databases">
        <authorList>
            <person name="Amadeo P."/>
            <person name="Zhao Q."/>
            <person name="Wortman J."/>
            <person name="Fraser-Liggett C."/>
            <person name="Carlton J."/>
        </authorList>
    </citation>
    <scope>NUCLEOTIDE SEQUENCE</scope>
    <source>
        <strain evidence="2">G3</strain>
    </source>
</reference>
<feature type="region of interest" description="Disordered" evidence="1">
    <location>
        <begin position="1"/>
        <end position="60"/>
    </location>
</feature>
<accession>A2I1L9</accession>
<feature type="compositionally biased region" description="Polar residues" evidence="1">
    <location>
        <begin position="25"/>
        <end position="45"/>
    </location>
</feature>
<protein>
    <submittedName>
        <fullName evidence="2">Uncharacterized protein</fullName>
    </submittedName>
</protein>
<dbReference type="PANTHER" id="PTHR34715:SF1">
    <property type="entry name" value="PEPTIDOGLYCAN BINDING-LIKE DOMAIN-CONTAINING PROTEIN"/>
    <property type="match status" value="1"/>
</dbReference>
<name>A2I1L9_TRIV3</name>
<evidence type="ECO:0000256" key="1">
    <source>
        <dbReference type="SAM" id="MobiDB-lite"/>
    </source>
</evidence>